<gene>
    <name evidence="1" type="ORF">sS8_5010</name>
</gene>
<name>A0A250KZ23_9GAMM</name>
<accession>A0A250KZ23</accession>
<organism evidence="1 2">
    <name type="scientific">Methylocaldum marinum</name>
    <dbReference type="NCBI Taxonomy" id="1432792"/>
    <lineage>
        <taxon>Bacteria</taxon>
        <taxon>Pseudomonadati</taxon>
        <taxon>Pseudomonadota</taxon>
        <taxon>Gammaproteobacteria</taxon>
        <taxon>Methylococcales</taxon>
        <taxon>Methylococcaceae</taxon>
        <taxon>Methylocaldum</taxon>
    </lineage>
</organism>
<keyword evidence="2" id="KW-1185">Reference proteome</keyword>
<dbReference type="Proteomes" id="UP000266313">
    <property type="component" value="Chromosome"/>
</dbReference>
<proteinExistence type="predicted"/>
<dbReference type="KEGG" id="mmai:sS8_5010"/>
<protein>
    <submittedName>
        <fullName evidence="1">Uncharacterized protein</fullName>
    </submittedName>
</protein>
<evidence type="ECO:0000313" key="1">
    <source>
        <dbReference type="EMBL" id="BBA36933.1"/>
    </source>
</evidence>
<sequence length="64" mass="7577">MTGKACRMTHRAERTHKQGYAADANQWRVCNRWRKQDQGVVWLRTLGEMRTGVWDIPSQFRGRS</sequence>
<dbReference type="AlphaFoldDB" id="A0A250KZ23"/>
<evidence type="ECO:0000313" key="2">
    <source>
        <dbReference type="Proteomes" id="UP000266313"/>
    </source>
</evidence>
<reference evidence="1 2" key="1">
    <citation type="submission" date="2016-12" db="EMBL/GenBank/DDBJ databases">
        <title>Genome sequencing of Methylocaldum marinum.</title>
        <authorList>
            <person name="Takeuchi M."/>
            <person name="Kamagata Y."/>
            <person name="Hiraoka S."/>
            <person name="Oshima K."/>
            <person name="Hattori M."/>
            <person name="Iwasaki W."/>
        </authorList>
    </citation>
    <scope>NUCLEOTIDE SEQUENCE [LARGE SCALE GENOMIC DNA]</scope>
    <source>
        <strain evidence="1 2">S8</strain>
    </source>
</reference>
<dbReference type="EMBL" id="AP017928">
    <property type="protein sequence ID" value="BBA36933.1"/>
    <property type="molecule type" value="Genomic_DNA"/>
</dbReference>